<gene>
    <name evidence="1" type="ORF">MRATA1EN22A_LOCUS25828</name>
</gene>
<evidence type="ECO:0000313" key="2">
    <source>
        <dbReference type="Proteomes" id="UP001162501"/>
    </source>
</evidence>
<name>A0AC60A1V2_RANTA</name>
<reference evidence="1" key="1">
    <citation type="submission" date="2023-05" db="EMBL/GenBank/DDBJ databases">
        <authorList>
            <consortium name="ELIXIR-Norway"/>
        </authorList>
    </citation>
    <scope>NUCLEOTIDE SEQUENCE</scope>
</reference>
<sequence>MAAGRDPAPLSSAQSSWRLLRFRLLGARDLLYCRVSQPWFDWHFGAGYFFVAGAPAWVQDFCGRRGRGRETAALTGCAAHTHQLTRPVGAKQRLDPPLVHCLEPAFSIFTSGA</sequence>
<protein>
    <submittedName>
        <fullName evidence="1">Uncharacterized protein</fullName>
    </submittedName>
</protein>
<dbReference type="EMBL" id="OX596090">
    <property type="protein sequence ID" value="CAN0544490.1"/>
    <property type="molecule type" value="Genomic_DNA"/>
</dbReference>
<organism evidence="1 2">
    <name type="scientific">Rangifer tarandus platyrhynchus</name>
    <name type="common">Svalbard reindeer</name>
    <dbReference type="NCBI Taxonomy" id="3082113"/>
    <lineage>
        <taxon>Eukaryota</taxon>
        <taxon>Metazoa</taxon>
        <taxon>Chordata</taxon>
        <taxon>Craniata</taxon>
        <taxon>Vertebrata</taxon>
        <taxon>Euteleostomi</taxon>
        <taxon>Mammalia</taxon>
        <taxon>Eutheria</taxon>
        <taxon>Laurasiatheria</taxon>
        <taxon>Artiodactyla</taxon>
        <taxon>Ruminantia</taxon>
        <taxon>Pecora</taxon>
        <taxon>Cervidae</taxon>
        <taxon>Odocoileinae</taxon>
        <taxon>Rangifer</taxon>
    </lineage>
</organism>
<evidence type="ECO:0000313" key="1">
    <source>
        <dbReference type="EMBL" id="CAN0544490.1"/>
    </source>
</evidence>
<reference evidence="1" key="2">
    <citation type="submission" date="2025-03" db="EMBL/GenBank/DDBJ databases">
        <authorList>
            <consortium name="ELIXIR-Norway"/>
            <consortium name="Elixir Norway"/>
        </authorList>
    </citation>
    <scope>NUCLEOTIDE SEQUENCE</scope>
</reference>
<dbReference type="Proteomes" id="UP001162501">
    <property type="component" value="Chromosome 6"/>
</dbReference>
<proteinExistence type="predicted"/>
<accession>A0AC60A1V2</accession>